<sequence length="166" mass="17523">MIQMINKLKKNQKGFTLVELIVVLVILAILAAFTIPAMLGFVNDAKKKASLAEGREVYVASQSAASEITAKSSTGKVATEDAGAVETKAEELINNDIPENGNITVTVSDSKPEGFDAKIDNGNTSKVWVTTAGQVSGVRYTDAAAKYLVKIDKTTSGNSADVVDNK</sequence>
<dbReference type="Gene3D" id="3.30.700.10">
    <property type="entry name" value="Glycoprotein, Type 4 Pilin"/>
    <property type="match status" value="1"/>
</dbReference>
<dbReference type="Proteomes" id="UP000192391">
    <property type="component" value="Chromosome"/>
</dbReference>
<proteinExistence type="predicted"/>
<dbReference type="KEGG" id="elim:B2M23_05860"/>
<feature type="transmembrane region" description="Helical" evidence="1">
    <location>
        <begin position="20"/>
        <end position="42"/>
    </location>
</feature>
<keyword evidence="1" id="KW-1133">Transmembrane helix</keyword>
<protein>
    <submittedName>
        <fullName evidence="2">Prepilin-type cleavage/methylation domain-containing protein</fullName>
    </submittedName>
</protein>
<evidence type="ECO:0000256" key="1">
    <source>
        <dbReference type="SAM" id="Phobius"/>
    </source>
</evidence>
<keyword evidence="1" id="KW-0472">Membrane</keyword>
<evidence type="ECO:0000313" key="3">
    <source>
        <dbReference type="Proteomes" id="UP000192391"/>
    </source>
</evidence>
<dbReference type="AlphaFoldDB" id="A0AAC9W1X0"/>
<dbReference type="RefSeq" id="WP_052237262.1">
    <property type="nucleotide sequence ID" value="NZ_CP019962.1"/>
</dbReference>
<organism evidence="2 3">
    <name type="scientific">Eubacterium limosum</name>
    <dbReference type="NCBI Taxonomy" id="1736"/>
    <lineage>
        <taxon>Bacteria</taxon>
        <taxon>Bacillati</taxon>
        <taxon>Bacillota</taxon>
        <taxon>Clostridia</taxon>
        <taxon>Eubacteriales</taxon>
        <taxon>Eubacteriaceae</taxon>
        <taxon>Eubacterium</taxon>
    </lineage>
</organism>
<dbReference type="SUPFAM" id="SSF54523">
    <property type="entry name" value="Pili subunits"/>
    <property type="match status" value="1"/>
</dbReference>
<keyword evidence="1" id="KW-0812">Transmembrane</keyword>
<dbReference type="InterPro" id="IPR012902">
    <property type="entry name" value="N_methyl_site"/>
</dbReference>
<accession>A0AAC9W1X0</accession>
<name>A0AAC9W1X0_EUBLI</name>
<reference evidence="3" key="1">
    <citation type="journal article" date="2017" name="Sci. Rep.">
        <title>Determination of the Genome and Primary Transcriptome of Syngas Fermenting Eubacterium limosum ATCC 8486.</title>
        <authorList>
            <person name="Song Y."/>
            <person name="Shin J."/>
            <person name="Jeong Y."/>
            <person name="Jin S."/>
            <person name="Lee J.K."/>
            <person name="Kim D.R."/>
            <person name="Kim S.C."/>
            <person name="Cho S."/>
            <person name="Cho B.K."/>
        </authorList>
    </citation>
    <scope>NUCLEOTIDE SEQUENCE [LARGE SCALE GENOMIC DNA]</scope>
    <source>
        <strain evidence="3">ATCC 8486</strain>
    </source>
</reference>
<dbReference type="InterPro" id="IPR045584">
    <property type="entry name" value="Pilin-like"/>
</dbReference>
<gene>
    <name evidence="2" type="ORF">B2M23_05860</name>
</gene>
<dbReference type="PROSITE" id="PS00409">
    <property type="entry name" value="PROKAR_NTER_METHYL"/>
    <property type="match status" value="1"/>
</dbReference>
<evidence type="ECO:0000313" key="2">
    <source>
        <dbReference type="EMBL" id="ARD65095.1"/>
    </source>
</evidence>
<dbReference type="NCBIfam" id="TIGR02532">
    <property type="entry name" value="IV_pilin_GFxxxE"/>
    <property type="match status" value="1"/>
</dbReference>
<dbReference type="Pfam" id="PF07963">
    <property type="entry name" value="N_methyl"/>
    <property type="match status" value="1"/>
</dbReference>
<dbReference type="EMBL" id="CP019962">
    <property type="protein sequence ID" value="ARD65095.1"/>
    <property type="molecule type" value="Genomic_DNA"/>
</dbReference>